<sequence>MPGDSFGHSFRVSTAGESHGPGYVVIIDGCPPGLPLSEEDLAVDLARRRPGQSRIVSARDEPDRAEILSGVFEGQTTGTSIAIVVHNKDQRSRDYGDIKDKYRPGHADYTYDAKYGARDYRGGGRSSARETSVRVAAGVVAKKLIAAAFGGRVVGYVRQVGDVLAQVDDPVAVTMEQVERLPDGEPNVVRCPDPDRAAEMVALIEQMREECDSIGGVAEIVASGVPAGLGEPVFDKLKADLGKAILSLPAVLGVEYGIGFGVATLRGSENNDLFYREGGTDVSPRIATRSNRHGGMLGGISSGMPIVLRAAVKPTSSLPQEQETVTRTGEPTTIITKGRHDPCLLPRFVPMAEAMVAIVLADHWLRWRASGGTTPKREGQ</sequence>
<name>A0A381SFZ4_9ZZZZ</name>
<evidence type="ECO:0000256" key="3">
    <source>
        <dbReference type="ARBA" id="ARBA00013036"/>
    </source>
</evidence>
<keyword evidence="4" id="KW-0028">Amino-acid biosynthesis</keyword>
<dbReference type="NCBIfam" id="NF003793">
    <property type="entry name" value="PRK05382.1"/>
    <property type="match status" value="1"/>
</dbReference>
<dbReference type="AlphaFoldDB" id="A0A381SFZ4"/>
<dbReference type="SUPFAM" id="SSF103263">
    <property type="entry name" value="Chorismate synthase, AroC"/>
    <property type="match status" value="1"/>
</dbReference>
<dbReference type="GO" id="GO:0008652">
    <property type="term" value="P:amino acid biosynthetic process"/>
    <property type="evidence" value="ECO:0007669"/>
    <property type="project" value="UniProtKB-KW"/>
</dbReference>
<dbReference type="HAMAP" id="MF_00300">
    <property type="entry name" value="Chorismate_synth"/>
    <property type="match status" value="1"/>
</dbReference>
<evidence type="ECO:0000313" key="7">
    <source>
        <dbReference type="EMBL" id="SVA02906.1"/>
    </source>
</evidence>
<dbReference type="PANTHER" id="PTHR21085:SF0">
    <property type="entry name" value="CHORISMATE SYNTHASE"/>
    <property type="match status" value="1"/>
</dbReference>
<dbReference type="NCBIfam" id="TIGR00033">
    <property type="entry name" value="aroC"/>
    <property type="match status" value="1"/>
</dbReference>
<evidence type="ECO:0000256" key="1">
    <source>
        <dbReference type="ARBA" id="ARBA00005044"/>
    </source>
</evidence>
<dbReference type="InterPro" id="IPR020541">
    <property type="entry name" value="Chorismate_synthase_CS"/>
</dbReference>
<dbReference type="PIRSF" id="PIRSF001456">
    <property type="entry name" value="Chorismate_synth"/>
    <property type="match status" value="1"/>
</dbReference>
<evidence type="ECO:0000256" key="5">
    <source>
        <dbReference type="ARBA" id="ARBA00023141"/>
    </source>
</evidence>
<dbReference type="InterPro" id="IPR000453">
    <property type="entry name" value="Chorismate_synth"/>
</dbReference>
<dbReference type="EC" id="4.2.3.5" evidence="3"/>
<reference evidence="7" key="1">
    <citation type="submission" date="2018-05" db="EMBL/GenBank/DDBJ databases">
        <authorList>
            <person name="Lanie J.A."/>
            <person name="Ng W.-L."/>
            <person name="Kazmierczak K.M."/>
            <person name="Andrzejewski T.M."/>
            <person name="Davidsen T.M."/>
            <person name="Wayne K.J."/>
            <person name="Tettelin H."/>
            <person name="Glass J.I."/>
            <person name="Rusch D."/>
            <person name="Podicherti R."/>
            <person name="Tsui H.-C.T."/>
            <person name="Winkler M.E."/>
        </authorList>
    </citation>
    <scope>NUCLEOTIDE SEQUENCE</scope>
</reference>
<evidence type="ECO:0000256" key="2">
    <source>
        <dbReference type="ARBA" id="ARBA00008014"/>
    </source>
</evidence>
<comment type="pathway">
    <text evidence="1">Metabolic intermediate biosynthesis; chorismate biosynthesis; chorismate from D-erythrose 4-phosphate and phosphoenolpyruvate: step 7/7.</text>
</comment>
<evidence type="ECO:0000256" key="4">
    <source>
        <dbReference type="ARBA" id="ARBA00022605"/>
    </source>
</evidence>
<evidence type="ECO:0000256" key="6">
    <source>
        <dbReference type="ARBA" id="ARBA00023239"/>
    </source>
</evidence>
<dbReference type="PANTHER" id="PTHR21085">
    <property type="entry name" value="CHORISMATE SYNTHASE"/>
    <property type="match status" value="1"/>
</dbReference>
<gene>
    <name evidence="7" type="ORF">METZ01_LOCUS55760</name>
</gene>
<dbReference type="CDD" id="cd07304">
    <property type="entry name" value="Chorismate_synthase"/>
    <property type="match status" value="1"/>
</dbReference>
<dbReference type="EMBL" id="UINC01003054">
    <property type="protein sequence ID" value="SVA02906.1"/>
    <property type="molecule type" value="Genomic_DNA"/>
</dbReference>
<keyword evidence="6" id="KW-0456">Lyase</keyword>
<dbReference type="GO" id="GO:0010181">
    <property type="term" value="F:FMN binding"/>
    <property type="evidence" value="ECO:0007669"/>
    <property type="project" value="TreeGrafter"/>
</dbReference>
<dbReference type="GO" id="GO:0009073">
    <property type="term" value="P:aromatic amino acid family biosynthetic process"/>
    <property type="evidence" value="ECO:0007669"/>
    <property type="project" value="UniProtKB-KW"/>
</dbReference>
<dbReference type="Gene3D" id="3.60.150.10">
    <property type="entry name" value="Chorismate synthase AroC"/>
    <property type="match status" value="1"/>
</dbReference>
<dbReference type="GO" id="GO:0009423">
    <property type="term" value="P:chorismate biosynthetic process"/>
    <property type="evidence" value="ECO:0007669"/>
    <property type="project" value="UniProtKB-UniPathway"/>
</dbReference>
<dbReference type="Pfam" id="PF01264">
    <property type="entry name" value="Chorismate_synt"/>
    <property type="match status" value="1"/>
</dbReference>
<keyword evidence="5" id="KW-0057">Aromatic amino acid biosynthesis</keyword>
<protein>
    <recommendedName>
        <fullName evidence="3">chorismate synthase</fullName>
        <ecNumber evidence="3">4.2.3.5</ecNumber>
    </recommendedName>
</protein>
<dbReference type="GO" id="GO:0005829">
    <property type="term" value="C:cytosol"/>
    <property type="evidence" value="ECO:0007669"/>
    <property type="project" value="TreeGrafter"/>
</dbReference>
<dbReference type="InterPro" id="IPR035904">
    <property type="entry name" value="Chorismate_synth_AroC_sf"/>
</dbReference>
<dbReference type="UniPathway" id="UPA00053">
    <property type="reaction ID" value="UER00090"/>
</dbReference>
<dbReference type="PROSITE" id="PS00788">
    <property type="entry name" value="CHORISMATE_SYNTHASE_2"/>
    <property type="match status" value="1"/>
</dbReference>
<dbReference type="GO" id="GO:0004107">
    <property type="term" value="F:chorismate synthase activity"/>
    <property type="evidence" value="ECO:0007669"/>
    <property type="project" value="UniProtKB-EC"/>
</dbReference>
<proteinExistence type="inferred from homology"/>
<accession>A0A381SFZ4</accession>
<comment type="similarity">
    <text evidence="2">Belongs to the chorismate synthase family.</text>
</comment>
<organism evidence="7">
    <name type="scientific">marine metagenome</name>
    <dbReference type="NCBI Taxonomy" id="408172"/>
    <lineage>
        <taxon>unclassified sequences</taxon>
        <taxon>metagenomes</taxon>
        <taxon>ecological metagenomes</taxon>
    </lineage>
</organism>